<dbReference type="EnsemblMetazoa" id="Aqu2.1.02190_001">
    <property type="protein sequence ID" value="Aqu2.1.02190_001"/>
    <property type="gene ID" value="Aqu2.1.02190"/>
</dbReference>
<name>A0A1X7SJE5_AMPQE</name>
<evidence type="ECO:0000313" key="2">
    <source>
        <dbReference type="EnsemblMetazoa" id="Aqu2.1.02190_001"/>
    </source>
</evidence>
<dbReference type="AlphaFoldDB" id="A0A1X7SJE5"/>
<dbReference type="InParanoid" id="A0A1X7SJE5"/>
<keyword evidence="1" id="KW-0812">Transmembrane</keyword>
<evidence type="ECO:0000256" key="1">
    <source>
        <dbReference type="SAM" id="Phobius"/>
    </source>
</evidence>
<accession>A0A1X7SJE5</accession>
<sequence length="65" mass="7247">MHFVLSIKFHIMKVALRYAMVIAGEQSVMMAGLMLMLKLYADSLDTLLLVLIIVVKPTLDKGLVV</sequence>
<organism evidence="2">
    <name type="scientific">Amphimedon queenslandica</name>
    <name type="common">Sponge</name>
    <dbReference type="NCBI Taxonomy" id="400682"/>
    <lineage>
        <taxon>Eukaryota</taxon>
        <taxon>Metazoa</taxon>
        <taxon>Porifera</taxon>
        <taxon>Demospongiae</taxon>
        <taxon>Heteroscleromorpha</taxon>
        <taxon>Haplosclerida</taxon>
        <taxon>Niphatidae</taxon>
        <taxon>Amphimedon</taxon>
    </lineage>
</organism>
<keyword evidence="1" id="KW-0472">Membrane</keyword>
<reference evidence="2" key="1">
    <citation type="submission" date="2017-05" db="UniProtKB">
        <authorList>
            <consortium name="EnsemblMetazoa"/>
        </authorList>
    </citation>
    <scope>IDENTIFICATION</scope>
</reference>
<keyword evidence="1" id="KW-1133">Transmembrane helix</keyword>
<protein>
    <submittedName>
        <fullName evidence="2">Uncharacterized protein</fullName>
    </submittedName>
</protein>
<feature type="transmembrane region" description="Helical" evidence="1">
    <location>
        <begin position="21"/>
        <end position="41"/>
    </location>
</feature>
<proteinExistence type="predicted"/>